<keyword evidence="14" id="KW-1185">Reference proteome</keyword>
<evidence type="ECO:0000256" key="6">
    <source>
        <dbReference type="ARBA" id="ARBA00022692"/>
    </source>
</evidence>
<evidence type="ECO:0000256" key="2">
    <source>
        <dbReference type="ARBA" id="ARBA00021549"/>
    </source>
</evidence>
<sequence length="154" mass="16557">MTVIAGNNRKGRYGFTLIELLVTIAVVAILATLAAPGFQNLMATNRQASDYNEILAALNYARSEAVKRRQEVTFQISDNSGVWGIEVYYNDGTSDVTLLEREARDARLSVSNNTISFNTLGRRESCTLSDGVCSVTIGDSTVVVSLAGSIDKGA</sequence>
<evidence type="ECO:0000256" key="10">
    <source>
        <dbReference type="ARBA" id="ARBA00030775"/>
    </source>
</evidence>
<comment type="similarity">
    <text evidence="9">Belongs to the GSP H family.</text>
</comment>
<evidence type="ECO:0000256" key="3">
    <source>
        <dbReference type="ARBA" id="ARBA00022475"/>
    </source>
</evidence>
<dbReference type="Pfam" id="PF07963">
    <property type="entry name" value="N_methyl"/>
    <property type="match status" value="1"/>
</dbReference>
<proteinExistence type="inferred from homology"/>
<feature type="transmembrane region" description="Helical" evidence="11">
    <location>
        <begin position="12"/>
        <end position="35"/>
    </location>
</feature>
<evidence type="ECO:0000313" key="14">
    <source>
        <dbReference type="Proteomes" id="UP001596411"/>
    </source>
</evidence>
<dbReference type="Gene3D" id="3.30.700.10">
    <property type="entry name" value="Glycoprotein, Type 4 Pilin"/>
    <property type="match status" value="1"/>
</dbReference>
<dbReference type="Proteomes" id="UP001596411">
    <property type="component" value="Unassembled WGS sequence"/>
</dbReference>
<keyword evidence="4" id="KW-0488">Methylation</keyword>
<feature type="domain" description="General secretion pathway GspH" evidence="12">
    <location>
        <begin position="52"/>
        <end position="146"/>
    </location>
</feature>
<keyword evidence="6 11" id="KW-0812">Transmembrane</keyword>
<keyword evidence="7 11" id="KW-1133">Transmembrane helix</keyword>
<dbReference type="InterPro" id="IPR022346">
    <property type="entry name" value="T2SS_GspH"/>
</dbReference>
<evidence type="ECO:0000313" key="13">
    <source>
        <dbReference type="EMBL" id="MFC7090858.1"/>
    </source>
</evidence>
<dbReference type="EMBL" id="JBHSZP010000029">
    <property type="protein sequence ID" value="MFC7090858.1"/>
    <property type="molecule type" value="Genomic_DNA"/>
</dbReference>
<evidence type="ECO:0000256" key="9">
    <source>
        <dbReference type="ARBA" id="ARBA00025772"/>
    </source>
</evidence>
<organism evidence="13 14">
    <name type="scientific">Halomonas salifodinae</name>
    <dbReference type="NCBI Taxonomy" id="438745"/>
    <lineage>
        <taxon>Bacteria</taxon>
        <taxon>Pseudomonadati</taxon>
        <taxon>Pseudomonadota</taxon>
        <taxon>Gammaproteobacteria</taxon>
        <taxon>Oceanospirillales</taxon>
        <taxon>Halomonadaceae</taxon>
        <taxon>Halomonas</taxon>
    </lineage>
</organism>
<dbReference type="Pfam" id="PF12019">
    <property type="entry name" value="GspH"/>
    <property type="match status" value="1"/>
</dbReference>
<evidence type="ECO:0000256" key="4">
    <source>
        <dbReference type="ARBA" id="ARBA00022481"/>
    </source>
</evidence>
<dbReference type="RefSeq" id="WP_346062982.1">
    <property type="nucleotide sequence ID" value="NZ_BAAADR010000013.1"/>
</dbReference>
<dbReference type="NCBIfam" id="TIGR02532">
    <property type="entry name" value="IV_pilin_GFxxxE"/>
    <property type="match status" value="1"/>
</dbReference>
<dbReference type="InterPro" id="IPR045584">
    <property type="entry name" value="Pilin-like"/>
</dbReference>
<evidence type="ECO:0000256" key="5">
    <source>
        <dbReference type="ARBA" id="ARBA00022519"/>
    </source>
</evidence>
<keyword evidence="8 11" id="KW-0472">Membrane</keyword>
<comment type="subcellular location">
    <subcellularLocation>
        <location evidence="1">Cell inner membrane</location>
        <topology evidence="1">Single-pass membrane protein</topology>
    </subcellularLocation>
</comment>
<evidence type="ECO:0000256" key="8">
    <source>
        <dbReference type="ARBA" id="ARBA00023136"/>
    </source>
</evidence>
<name>A0ABW2F1G1_9GAMM</name>
<evidence type="ECO:0000256" key="7">
    <source>
        <dbReference type="ARBA" id="ARBA00022989"/>
    </source>
</evidence>
<evidence type="ECO:0000256" key="1">
    <source>
        <dbReference type="ARBA" id="ARBA00004377"/>
    </source>
</evidence>
<protein>
    <recommendedName>
        <fullName evidence="2">Type II secretion system protein H</fullName>
    </recommendedName>
    <alternativeName>
        <fullName evidence="10">General secretion pathway protein H</fullName>
    </alternativeName>
</protein>
<comment type="caution">
    <text evidence="13">The sequence shown here is derived from an EMBL/GenBank/DDBJ whole genome shotgun (WGS) entry which is preliminary data.</text>
</comment>
<dbReference type="SUPFAM" id="SSF54523">
    <property type="entry name" value="Pili subunits"/>
    <property type="match status" value="1"/>
</dbReference>
<accession>A0ABW2F1G1</accession>
<gene>
    <name evidence="13" type="ORF">ACFQH5_14990</name>
</gene>
<evidence type="ECO:0000259" key="12">
    <source>
        <dbReference type="Pfam" id="PF12019"/>
    </source>
</evidence>
<evidence type="ECO:0000256" key="11">
    <source>
        <dbReference type="SAM" id="Phobius"/>
    </source>
</evidence>
<keyword evidence="5" id="KW-0997">Cell inner membrane</keyword>
<keyword evidence="3" id="KW-1003">Cell membrane</keyword>
<dbReference type="InterPro" id="IPR012902">
    <property type="entry name" value="N_methyl_site"/>
</dbReference>
<reference evidence="14" key="1">
    <citation type="journal article" date="2019" name="Int. J. Syst. Evol. Microbiol.">
        <title>The Global Catalogue of Microorganisms (GCM) 10K type strain sequencing project: providing services to taxonomists for standard genome sequencing and annotation.</title>
        <authorList>
            <consortium name="The Broad Institute Genomics Platform"/>
            <consortium name="The Broad Institute Genome Sequencing Center for Infectious Disease"/>
            <person name="Wu L."/>
            <person name="Ma J."/>
        </authorList>
    </citation>
    <scope>NUCLEOTIDE SEQUENCE [LARGE SCALE GENOMIC DNA]</scope>
    <source>
        <strain evidence="14">CGMCC 1.13666</strain>
    </source>
</reference>